<dbReference type="STRING" id="4795.A0A225VMV4"/>
<accession>A0A225VMV4</accession>
<dbReference type="AlphaFoldDB" id="A0A225VMV4"/>
<dbReference type="PANTHER" id="PTHR46599:SF3">
    <property type="entry name" value="PIGGYBAC TRANSPOSABLE ELEMENT-DERIVED PROTEIN 4"/>
    <property type="match status" value="1"/>
</dbReference>
<evidence type="ECO:0000313" key="2">
    <source>
        <dbReference type="EMBL" id="OWZ06238.1"/>
    </source>
</evidence>
<comment type="caution">
    <text evidence="2">The sequence shown here is derived from an EMBL/GenBank/DDBJ whole genome shotgun (WGS) entry which is preliminary data.</text>
</comment>
<protein>
    <recommendedName>
        <fullName evidence="1">PiggyBac transposable element-derived protein domain-containing protein</fullName>
    </recommendedName>
</protein>
<evidence type="ECO:0000313" key="3">
    <source>
        <dbReference type="Proteomes" id="UP000198211"/>
    </source>
</evidence>
<dbReference type="Proteomes" id="UP000198211">
    <property type="component" value="Unassembled WGS sequence"/>
</dbReference>
<dbReference type="OrthoDB" id="128687at2759"/>
<gene>
    <name evidence="2" type="ORF">PHMEG_00021538</name>
</gene>
<name>A0A225VMV4_9STRA</name>
<evidence type="ECO:0000259" key="1">
    <source>
        <dbReference type="Pfam" id="PF13843"/>
    </source>
</evidence>
<dbReference type="Pfam" id="PF13843">
    <property type="entry name" value="DDE_Tnp_1_7"/>
    <property type="match status" value="1"/>
</dbReference>
<sequence>MSRRNTTRMFMPHKPHRYGSKIFMVCDSRSAYCHRFELYAGKRAGGDGTTASVDNKTGAAAVIRNLKIVLDGANGRLPWHVVVIDRFYSSVLLAFELLQMNVYVIGTVMTNRLGFNKAVKESRKPRPANIPRGSFTFSRSVSVPSLMSVG</sequence>
<reference evidence="3" key="1">
    <citation type="submission" date="2017-03" db="EMBL/GenBank/DDBJ databases">
        <title>Phytopthora megakarya and P. palmivora, two closely related causual agents of cacao black pod achieved similar genome size and gene model numbers by different mechanisms.</title>
        <authorList>
            <person name="Ali S."/>
            <person name="Shao J."/>
            <person name="Larry D.J."/>
            <person name="Kronmiller B."/>
            <person name="Shen D."/>
            <person name="Strem M.D."/>
            <person name="Melnick R.L."/>
            <person name="Guiltinan M.J."/>
            <person name="Tyler B.M."/>
            <person name="Meinhardt L.W."/>
            <person name="Bailey B.A."/>
        </authorList>
    </citation>
    <scope>NUCLEOTIDE SEQUENCE [LARGE SCALE GENOMIC DNA]</scope>
    <source>
        <strain evidence="3">zdho120</strain>
    </source>
</reference>
<feature type="domain" description="PiggyBac transposable element-derived protein" evidence="1">
    <location>
        <begin position="6"/>
        <end position="136"/>
    </location>
</feature>
<proteinExistence type="predicted"/>
<keyword evidence="3" id="KW-1185">Reference proteome</keyword>
<organism evidence="2 3">
    <name type="scientific">Phytophthora megakarya</name>
    <dbReference type="NCBI Taxonomy" id="4795"/>
    <lineage>
        <taxon>Eukaryota</taxon>
        <taxon>Sar</taxon>
        <taxon>Stramenopiles</taxon>
        <taxon>Oomycota</taxon>
        <taxon>Peronosporomycetes</taxon>
        <taxon>Peronosporales</taxon>
        <taxon>Peronosporaceae</taxon>
        <taxon>Phytophthora</taxon>
    </lineage>
</organism>
<dbReference type="EMBL" id="NBNE01004053">
    <property type="protein sequence ID" value="OWZ06238.1"/>
    <property type="molecule type" value="Genomic_DNA"/>
</dbReference>
<dbReference type="InterPro" id="IPR029526">
    <property type="entry name" value="PGBD"/>
</dbReference>
<dbReference type="PANTHER" id="PTHR46599">
    <property type="entry name" value="PIGGYBAC TRANSPOSABLE ELEMENT-DERIVED PROTEIN 4"/>
    <property type="match status" value="1"/>
</dbReference>